<proteinExistence type="predicted"/>
<accession>A0AAX3UDP7</accession>
<protein>
    <submittedName>
        <fullName evidence="1">Uncharacterized protein</fullName>
    </submittedName>
</protein>
<dbReference type="RefSeq" id="WP_013851201.1">
    <property type="nucleotide sequence ID" value="NZ_CP123735.1"/>
</dbReference>
<gene>
    <name evidence="1" type="ORF">QEJ78_10705</name>
</gene>
<organism evidence="1 2">
    <name type="scientific">Lactobacillus kefiranofaciens</name>
    <dbReference type="NCBI Taxonomy" id="267818"/>
    <lineage>
        <taxon>Bacteria</taxon>
        <taxon>Bacillati</taxon>
        <taxon>Bacillota</taxon>
        <taxon>Bacilli</taxon>
        <taxon>Lactobacillales</taxon>
        <taxon>Lactobacillaceae</taxon>
        <taxon>Lactobacillus</taxon>
    </lineage>
</organism>
<dbReference type="AlphaFoldDB" id="A0AAX3UDP7"/>
<name>A0AAX3UDP7_9LACO</name>
<sequence length="46" mass="5424">MTEILCPQDHVDREIINKAFEQHLKRDNFRDFSNNQKTIAHTGKLA</sequence>
<evidence type="ECO:0000313" key="1">
    <source>
        <dbReference type="EMBL" id="WGO85759.1"/>
    </source>
</evidence>
<evidence type="ECO:0000313" key="2">
    <source>
        <dbReference type="Proteomes" id="UP001242513"/>
    </source>
</evidence>
<reference evidence="1" key="2">
    <citation type="submission" date="2023-04" db="EMBL/GenBank/DDBJ databases">
        <authorList>
            <person name="Wang Y."/>
        </authorList>
    </citation>
    <scope>NUCLEOTIDE SEQUENCE</scope>
    <source>
        <strain evidence="1">ZW18</strain>
    </source>
</reference>
<dbReference type="EMBL" id="CP123735">
    <property type="protein sequence ID" value="WGO85759.1"/>
    <property type="molecule type" value="Genomic_DNA"/>
</dbReference>
<reference evidence="1" key="1">
    <citation type="journal article" date="2022" name="Food Funct.">
        <title>Lactobacillus kefiranofaciens ZW18 from Kefir enhances the anti-tumor effect of anti-programmed cell death 1 (PD-1) immunotherapy by modulating the gut microbiota.</title>
        <authorList>
            <person name="Zhao J."/>
            <person name="Wang Y."/>
            <person name="Wang J."/>
            <person name="Lv M."/>
            <person name="Zhou C."/>
            <person name="Jia L."/>
            <person name="Geng W."/>
        </authorList>
    </citation>
    <scope>NUCLEOTIDE SEQUENCE</scope>
    <source>
        <strain evidence="1">ZW18</strain>
    </source>
</reference>
<dbReference type="Proteomes" id="UP001242513">
    <property type="component" value="Chromosome"/>
</dbReference>